<reference evidence="1 2" key="1">
    <citation type="journal article" date="2018" name="Front. Plant Sci.">
        <title>Red Clover (Trifolium pratense) and Zigzag Clover (T. medium) - A Picture of Genomic Similarities and Differences.</title>
        <authorList>
            <person name="Dluhosova J."/>
            <person name="Istvanek J."/>
            <person name="Nedelnik J."/>
            <person name="Repkova J."/>
        </authorList>
    </citation>
    <scope>NUCLEOTIDE SEQUENCE [LARGE SCALE GENOMIC DNA]</scope>
    <source>
        <strain evidence="2">cv. 10/8</strain>
        <tissue evidence="1">Leaf</tissue>
    </source>
</reference>
<sequence>GGQSLAQSLQLTDVHLFDTKVNEFIQNHQWHLPPEIEVSFPNLRHMMEQVTIPLEYKPNTLAWKDSDSGDLSLKQAYLFKDYQHPQLH</sequence>
<accession>A0A392RM94</accession>
<comment type="caution">
    <text evidence="1">The sequence shown here is derived from an EMBL/GenBank/DDBJ whole genome shotgun (WGS) entry which is preliminary data.</text>
</comment>
<dbReference type="Proteomes" id="UP000265520">
    <property type="component" value="Unassembled WGS sequence"/>
</dbReference>
<name>A0A392RM94_9FABA</name>
<keyword evidence="2" id="KW-1185">Reference proteome</keyword>
<evidence type="ECO:0000313" key="1">
    <source>
        <dbReference type="EMBL" id="MCI37758.1"/>
    </source>
</evidence>
<dbReference type="EMBL" id="LXQA010248054">
    <property type="protein sequence ID" value="MCI37758.1"/>
    <property type="molecule type" value="Genomic_DNA"/>
</dbReference>
<evidence type="ECO:0000313" key="2">
    <source>
        <dbReference type="Proteomes" id="UP000265520"/>
    </source>
</evidence>
<feature type="non-terminal residue" evidence="1">
    <location>
        <position position="1"/>
    </location>
</feature>
<protein>
    <submittedName>
        <fullName evidence="1">GDSL esterase/lipase</fullName>
    </submittedName>
</protein>
<proteinExistence type="predicted"/>
<dbReference type="AlphaFoldDB" id="A0A392RM94"/>
<organism evidence="1 2">
    <name type="scientific">Trifolium medium</name>
    <dbReference type="NCBI Taxonomy" id="97028"/>
    <lineage>
        <taxon>Eukaryota</taxon>
        <taxon>Viridiplantae</taxon>
        <taxon>Streptophyta</taxon>
        <taxon>Embryophyta</taxon>
        <taxon>Tracheophyta</taxon>
        <taxon>Spermatophyta</taxon>
        <taxon>Magnoliopsida</taxon>
        <taxon>eudicotyledons</taxon>
        <taxon>Gunneridae</taxon>
        <taxon>Pentapetalae</taxon>
        <taxon>rosids</taxon>
        <taxon>fabids</taxon>
        <taxon>Fabales</taxon>
        <taxon>Fabaceae</taxon>
        <taxon>Papilionoideae</taxon>
        <taxon>50 kb inversion clade</taxon>
        <taxon>NPAAA clade</taxon>
        <taxon>Hologalegina</taxon>
        <taxon>IRL clade</taxon>
        <taxon>Trifolieae</taxon>
        <taxon>Trifolium</taxon>
    </lineage>
</organism>